<dbReference type="InParanoid" id="A0A132B9F1"/>
<gene>
    <name evidence="1" type="ORF">LY89DRAFT_788446</name>
</gene>
<dbReference type="KEGG" id="psco:LY89DRAFT_788446"/>
<evidence type="ECO:0000313" key="2">
    <source>
        <dbReference type="Proteomes" id="UP000070700"/>
    </source>
</evidence>
<reference evidence="1 2" key="1">
    <citation type="submission" date="2015-10" db="EMBL/GenBank/DDBJ databases">
        <title>Full genome of DAOMC 229536 Phialocephala scopiformis, a fungal endophyte of spruce producing the potent anti-insectan compound rugulosin.</title>
        <authorList>
            <consortium name="DOE Joint Genome Institute"/>
            <person name="Walker A.K."/>
            <person name="Frasz S.L."/>
            <person name="Seifert K.A."/>
            <person name="Miller J.D."/>
            <person name="Mondo S.J."/>
            <person name="Labutti K."/>
            <person name="Lipzen A."/>
            <person name="Dockter R."/>
            <person name="Kennedy M."/>
            <person name="Grigoriev I.V."/>
            <person name="Spatafora J.W."/>
        </authorList>
    </citation>
    <scope>NUCLEOTIDE SEQUENCE [LARGE SCALE GENOMIC DNA]</scope>
    <source>
        <strain evidence="1 2">CBS 120377</strain>
    </source>
</reference>
<dbReference type="AlphaFoldDB" id="A0A132B9F1"/>
<dbReference type="RefSeq" id="XP_018063387.1">
    <property type="nucleotide sequence ID" value="XM_018223168.1"/>
</dbReference>
<protein>
    <submittedName>
        <fullName evidence="1">Uncharacterized protein</fullName>
    </submittedName>
</protein>
<organism evidence="1 2">
    <name type="scientific">Mollisia scopiformis</name>
    <name type="common">Conifer needle endophyte fungus</name>
    <name type="synonym">Phialocephala scopiformis</name>
    <dbReference type="NCBI Taxonomy" id="149040"/>
    <lineage>
        <taxon>Eukaryota</taxon>
        <taxon>Fungi</taxon>
        <taxon>Dikarya</taxon>
        <taxon>Ascomycota</taxon>
        <taxon>Pezizomycotina</taxon>
        <taxon>Leotiomycetes</taxon>
        <taxon>Helotiales</taxon>
        <taxon>Mollisiaceae</taxon>
        <taxon>Mollisia</taxon>
    </lineage>
</organism>
<dbReference type="Proteomes" id="UP000070700">
    <property type="component" value="Unassembled WGS sequence"/>
</dbReference>
<sequence>MVTFEGYSAELHYNTLQDLSAAYDEFTVQQVQKAIDSKIGNLFVKHGVQSALGLTLLHRHFPISQSEKMVNYGAVACPWDTSTMSAEVARNIHSSFWRFTQPTVMAPYEFEYIMGASYENKLEEERFQVFLGEFGAFLEDHNLIRLLGVQMLDAIGEEPGLEFTADRANITLPLKVSGLDADDAIEALWVFDQSLKGGSIETTAYKTCRKKCVKKKTGHRKVHT</sequence>
<dbReference type="GeneID" id="28832894"/>
<name>A0A132B9F1_MOLSC</name>
<proteinExistence type="predicted"/>
<dbReference type="OrthoDB" id="3564652at2759"/>
<accession>A0A132B9F1</accession>
<keyword evidence="2" id="KW-1185">Reference proteome</keyword>
<dbReference type="EMBL" id="KQ947433">
    <property type="protein sequence ID" value="KUJ09032.1"/>
    <property type="molecule type" value="Genomic_DNA"/>
</dbReference>
<evidence type="ECO:0000313" key="1">
    <source>
        <dbReference type="EMBL" id="KUJ09032.1"/>
    </source>
</evidence>